<protein>
    <submittedName>
        <fullName evidence="1">Uncharacterized protein</fullName>
    </submittedName>
</protein>
<accession>A0A8D4VMB4</accession>
<dbReference type="Proteomes" id="UP000824988">
    <property type="component" value="Chromosome"/>
</dbReference>
<dbReference type="AlphaFoldDB" id="A0A8D4VMB4"/>
<keyword evidence="2" id="KW-1185">Reference proteome</keyword>
<proteinExistence type="predicted"/>
<evidence type="ECO:0000313" key="1">
    <source>
        <dbReference type="EMBL" id="BBL70793.1"/>
    </source>
</evidence>
<sequence>MGERRKNVADLSNGCHCGVTVMKTRMGFMVFALVGLALFAAPGECRKFGGRQKLSLAERTGWDYQAEMDRRMSSLQAFGALAPERAKDDAPRVEPSKPGQRAFDLCLSRCAAPVEEPGQRRAGAALVGDLNDAALMQRLRKVGMGLSWRAAPNVGFSADYEKVMDAADVGRVAPDTVRARMQWDF</sequence>
<reference evidence="1" key="1">
    <citation type="submission" date="2019-06" db="EMBL/GenBank/DDBJ databases">
        <title>Complete genome sequence of Methylogaea oryzae strain JCM16910.</title>
        <authorList>
            <person name="Asakawa S."/>
        </authorList>
    </citation>
    <scope>NUCLEOTIDE SEQUENCE</scope>
    <source>
        <strain evidence="1">E10</strain>
    </source>
</reference>
<dbReference type="EMBL" id="AP019782">
    <property type="protein sequence ID" value="BBL70793.1"/>
    <property type="molecule type" value="Genomic_DNA"/>
</dbReference>
<name>A0A8D4VMB4_9GAMM</name>
<organism evidence="1 2">
    <name type="scientific">Methylogaea oryzae</name>
    <dbReference type="NCBI Taxonomy" id="1295382"/>
    <lineage>
        <taxon>Bacteria</taxon>
        <taxon>Pseudomonadati</taxon>
        <taxon>Pseudomonadota</taxon>
        <taxon>Gammaproteobacteria</taxon>
        <taxon>Methylococcales</taxon>
        <taxon>Methylococcaceae</taxon>
        <taxon>Methylogaea</taxon>
    </lineage>
</organism>
<evidence type="ECO:0000313" key="2">
    <source>
        <dbReference type="Proteomes" id="UP000824988"/>
    </source>
</evidence>
<gene>
    <name evidence="1" type="ORF">MoryE10_13990</name>
</gene>
<dbReference type="KEGG" id="moz:MoryE10_13990"/>